<accession>A0A1B6GKD6</accession>
<feature type="non-terminal residue" evidence="2">
    <location>
        <position position="132"/>
    </location>
</feature>
<dbReference type="AlphaFoldDB" id="A0A1B6GKD6"/>
<protein>
    <submittedName>
        <fullName evidence="2">Uncharacterized protein</fullName>
    </submittedName>
</protein>
<feature type="region of interest" description="Disordered" evidence="1">
    <location>
        <begin position="106"/>
        <end position="132"/>
    </location>
</feature>
<reference evidence="2" key="1">
    <citation type="submission" date="2015-11" db="EMBL/GenBank/DDBJ databases">
        <title>De novo transcriptome assembly of four potential Pierce s Disease insect vectors from Arizona vineyards.</title>
        <authorList>
            <person name="Tassone E.E."/>
        </authorList>
    </citation>
    <scope>NUCLEOTIDE SEQUENCE</scope>
</reference>
<proteinExistence type="predicted"/>
<feature type="compositionally biased region" description="Basic and acidic residues" evidence="1">
    <location>
        <begin position="106"/>
        <end position="121"/>
    </location>
</feature>
<evidence type="ECO:0000313" key="2">
    <source>
        <dbReference type="EMBL" id="JAS62907.1"/>
    </source>
</evidence>
<gene>
    <name evidence="2" type="ORF">g.15184</name>
</gene>
<name>A0A1B6GKD6_9HEMI</name>
<evidence type="ECO:0000256" key="1">
    <source>
        <dbReference type="SAM" id="MobiDB-lite"/>
    </source>
</evidence>
<sequence length="132" mass="14723">MMEWCVGQGEFRSLAYLQAQVPSGQAHFSPPLQPQPFDFLQHSQSPVHLQLSPHLQPPLLPQVSLQTSQQGPGMLIVCDCHLVDTEKAKLALTLWYRRLTIYQKRRGDADGTRNRPIRDRLGGSGGVHSSPS</sequence>
<organism evidence="2">
    <name type="scientific">Cuerna arida</name>
    <dbReference type="NCBI Taxonomy" id="1464854"/>
    <lineage>
        <taxon>Eukaryota</taxon>
        <taxon>Metazoa</taxon>
        <taxon>Ecdysozoa</taxon>
        <taxon>Arthropoda</taxon>
        <taxon>Hexapoda</taxon>
        <taxon>Insecta</taxon>
        <taxon>Pterygota</taxon>
        <taxon>Neoptera</taxon>
        <taxon>Paraneoptera</taxon>
        <taxon>Hemiptera</taxon>
        <taxon>Auchenorrhyncha</taxon>
        <taxon>Membracoidea</taxon>
        <taxon>Cicadellidae</taxon>
        <taxon>Cicadellinae</taxon>
        <taxon>Proconiini</taxon>
        <taxon>Cuerna</taxon>
    </lineage>
</organism>
<dbReference type="EMBL" id="GECZ01006862">
    <property type="protein sequence ID" value="JAS62907.1"/>
    <property type="molecule type" value="Transcribed_RNA"/>
</dbReference>